<proteinExistence type="predicted"/>
<gene>
    <name evidence="1" type="ORF">SLEP1_g6086</name>
</gene>
<sequence>MATHKVLWTSGGHSKKGIMDLVKIPQGCLFSTGWRSMATHKVLSRICTQLLQLSIRVAIDGG</sequence>
<name>A0AAV5HU17_9ROSI</name>
<protein>
    <submittedName>
        <fullName evidence="1">Uncharacterized protein</fullName>
    </submittedName>
</protein>
<dbReference type="EMBL" id="BPVZ01000006">
    <property type="protein sequence ID" value="GKU92348.1"/>
    <property type="molecule type" value="Genomic_DNA"/>
</dbReference>
<accession>A0AAV5HU17</accession>
<evidence type="ECO:0000313" key="2">
    <source>
        <dbReference type="Proteomes" id="UP001054252"/>
    </source>
</evidence>
<comment type="caution">
    <text evidence="1">The sequence shown here is derived from an EMBL/GenBank/DDBJ whole genome shotgun (WGS) entry which is preliminary data.</text>
</comment>
<keyword evidence="2" id="KW-1185">Reference proteome</keyword>
<dbReference type="AlphaFoldDB" id="A0AAV5HU17"/>
<dbReference type="Proteomes" id="UP001054252">
    <property type="component" value="Unassembled WGS sequence"/>
</dbReference>
<reference evidence="1 2" key="1">
    <citation type="journal article" date="2021" name="Commun. Biol.">
        <title>The genome of Shorea leprosula (Dipterocarpaceae) highlights the ecological relevance of drought in aseasonal tropical rainforests.</title>
        <authorList>
            <person name="Ng K.K.S."/>
            <person name="Kobayashi M.J."/>
            <person name="Fawcett J.A."/>
            <person name="Hatakeyama M."/>
            <person name="Paape T."/>
            <person name="Ng C.H."/>
            <person name="Ang C.C."/>
            <person name="Tnah L.H."/>
            <person name="Lee C.T."/>
            <person name="Nishiyama T."/>
            <person name="Sese J."/>
            <person name="O'Brien M.J."/>
            <person name="Copetti D."/>
            <person name="Mohd Noor M.I."/>
            <person name="Ong R.C."/>
            <person name="Putra M."/>
            <person name="Sireger I.Z."/>
            <person name="Indrioko S."/>
            <person name="Kosugi Y."/>
            <person name="Izuno A."/>
            <person name="Isagi Y."/>
            <person name="Lee S.L."/>
            <person name="Shimizu K.K."/>
        </authorList>
    </citation>
    <scope>NUCLEOTIDE SEQUENCE [LARGE SCALE GENOMIC DNA]</scope>
    <source>
        <strain evidence="1">214</strain>
    </source>
</reference>
<organism evidence="1 2">
    <name type="scientific">Rubroshorea leprosula</name>
    <dbReference type="NCBI Taxonomy" id="152421"/>
    <lineage>
        <taxon>Eukaryota</taxon>
        <taxon>Viridiplantae</taxon>
        <taxon>Streptophyta</taxon>
        <taxon>Embryophyta</taxon>
        <taxon>Tracheophyta</taxon>
        <taxon>Spermatophyta</taxon>
        <taxon>Magnoliopsida</taxon>
        <taxon>eudicotyledons</taxon>
        <taxon>Gunneridae</taxon>
        <taxon>Pentapetalae</taxon>
        <taxon>rosids</taxon>
        <taxon>malvids</taxon>
        <taxon>Malvales</taxon>
        <taxon>Dipterocarpaceae</taxon>
        <taxon>Rubroshorea</taxon>
    </lineage>
</organism>
<evidence type="ECO:0000313" key="1">
    <source>
        <dbReference type="EMBL" id="GKU92348.1"/>
    </source>
</evidence>